<keyword evidence="4" id="KW-1185">Reference proteome</keyword>
<evidence type="ECO:0000313" key="4">
    <source>
        <dbReference type="Proteomes" id="UP000583127"/>
    </source>
</evidence>
<dbReference type="AlphaFoldDB" id="A0A7Y0A131"/>
<dbReference type="Pfam" id="PF03592">
    <property type="entry name" value="Terminase_2"/>
    <property type="match status" value="1"/>
</dbReference>
<dbReference type="EMBL" id="JABBFZ010000022">
    <property type="protein sequence ID" value="NML34528.1"/>
    <property type="molecule type" value="Genomic_DNA"/>
</dbReference>
<keyword evidence="2" id="KW-0231">Viral genome packaging</keyword>
<evidence type="ECO:0000256" key="2">
    <source>
        <dbReference type="ARBA" id="ARBA00023219"/>
    </source>
</evidence>
<evidence type="ECO:0000256" key="1">
    <source>
        <dbReference type="ARBA" id="ARBA00022612"/>
    </source>
</evidence>
<comment type="caution">
    <text evidence="3">The sequence shown here is derived from an EMBL/GenBank/DDBJ whole genome shotgun (WGS) entry which is preliminary data.</text>
</comment>
<evidence type="ECO:0000313" key="3">
    <source>
        <dbReference type="EMBL" id="NML34528.1"/>
    </source>
</evidence>
<dbReference type="Proteomes" id="UP000583127">
    <property type="component" value="Unassembled WGS sequence"/>
</dbReference>
<reference evidence="3 4" key="1">
    <citation type="submission" date="2020-04" db="EMBL/GenBank/DDBJ databases">
        <title>Paraburkholderia sp. G-4-1-8 isolated from soil.</title>
        <authorList>
            <person name="Dahal R.H."/>
        </authorList>
    </citation>
    <scope>NUCLEOTIDE SEQUENCE [LARGE SCALE GENOMIC DNA]</scope>
    <source>
        <strain evidence="3 4">G-4-1-8</strain>
    </source>
</reference>
<dbReference type="PANTHER" id="PTHR41328:SF2">
    <property type="entry name" value="TERMINASE SMALL SUBUNIT"/>
    <property type="match status" value="1"/>
</dbReference>
<dbReference type="PANTHER" id="PTHR41328">
    <property type="entry name" value="TERMINASE SMALL SUBUNIT-RELATED"/>
    <property type="match status" value="1"/>
</dbReference>
<dbReference type="RefSeq" id="WP_169500713.1">
    <property type="nucleotide sequence ID" value="NZ_JABBFZ010000022.1"/>
</dbReference>
<name>A0A7Y0A131_9BURK</name>
<dbReference type="InterPro" id="IPR005335">
    <property type="entry name" value="Terminase_ssu"/>
</dbReference>
<sequence length="250" mass="28074">MATEKQLRFVAEFLKDRNASAAYQRAGYAARGNSAETAASRLLRDPEIVALIEQGEGELRERVKISQENITELLWDIAITDANDLIQHRHLCCRYCYGIGFRYQRTAGERERDFAQWEADQRDADDDDPVRPFDEMGGTGYHKLKDPNPDCPECFGEGVTDVYIPDTRKLTGAARTAYAGVQVTKDGIKVLQHSKPDALVKVGEHIGMFRKVLEHKGVIGVAEITESLTPDVKERVAKEMLREAGYVVDE</sequence>
<protein>
    <submittedName>
        <fullName evidence="3">Terminase small subunit</fullName>
    </submittedName>
</protein>
<keyword evidence="1" id="KW-1188">Viral release from host cell</keyword>
<dbReference type="InterPro" id="IPR038713">
    <property type="entry name" value="Terminase_Gp1_N_sf"/>
</dbReference>
<dbReference type="GO" id="GO:0051276">
    <property type="term" value="P:chromosome organization"/>
    <property type="evidence" value="ECO:0007669"/>
    <property type="project" value="InterPro"/>
</dbReference>
<accession>A0A7Y0A131</accession>
<dbReference type="InterPro" id="IPR052404">
    <property type="entry name" value="SPP1-like_terminase"/>
</dbReference>
<proteinExistence type="predicted"/>
<gene>
    <name evidence="3" type="ORF">HHL14_27310</name>
</gene>
<organism evidence="3 4">
    <name type="scientific">Paraburkholderia antibiotica</name>
    <dbReference type="NCBI Taxonomy" id="2728839"/>
    <lineage>
        <taxon>Bacteria</taxon>
        <taxon>Pseudomonadati</taxon>
        <taxon>Pseudomonadota</taxon>
        <taxon>Betaproteobacteria</taxon>
        <taxon>Burkholderiales</taxon>
        <taxon>Burkholderiaceae</taxon>
        <taxon>Paraburkholderia</taxon>
    </lineage>
</organism>
<dbReference type="Gene3D" id="1.10.10.1400">
    <property type="entry name" value="Terminase, small subunit, N-terminal DNA-binding domain, HTH motif"/>
    <property type="match status" value="1"/>
</dbReference>